<feature type="transmembrane region" description="Helical" evidence="11">
    <location>
        <begin position="123"/>
        <end position="140"/>
    </location>
</feature>
<dbReference type="PANTHER" id="PTHR22760">
    <property type="entry name" value="GLYCOSYLTRANSFERASE"/>
    <property type="match status" value="1"/>
</dbReference>
<feature type="transmembrane region" description="Helical" evidence="11">
    <location>
        <begin position="400"/>
        <end position="417"/>
    </location>
</feature>
<feature type="transmembrane region" description="Helical" evidence="11">
    <location>
        <begin position="345"/>
        <end position="365"/>
    </location>
</feature>
<dbReference type="GO" id="GO:0005789">
    <property type="term" value="C:endoplasmic reticulum membrane"/>
    <property type="evidence" value="ECO:0007669"/>
    <property type="project" value="UniProtKB-SubCell"/>
</dbReference>
<dbReference type="OrthoDB" id="10066429at2759"/>
<reference evidence="13 14" key="1">
    <citation type="submission" date="2025-04" db="UniProtKB">
        <authorList>
            <consortium name="RefSeq"/>
        </authorList>
    </citation>
    <scope>IDENTIFICATION</scope>
    <source>
        <tissue evidence="13 14">Whole sample</tissue>
    </source>
</reference>
<evidence type="ECO:0000256" key="4">
    <source>
        <dbReference type="ARBA" id="ARBA00022676"/>
    </source>
</evidence>
<dbReference type="GeneID" id="111101879"/>
<feature type="transmembrane region" description="Helical" evidence="11">
    <location>
        <begin position="90"/>
        <end position="111"/>
    </location>
</feature>
<sequence length="586" mass="65806">MSLFDWMRDNTAWLGLVCLRLALVFLPQSGYIHPDEFFQSPEIVAGDVLNVSVLRTWEFSAGLRSISPIYLMSGPSFSLLKQVSELRTSYWALVLPRLVACISSLLIDFSVVQLCDLFSLQSSAVLIILASSYTMFTYLSRPFSNSLETAIVSLLLVLVVKVVKNIHRIEAQKKLEEMEELENDRYERITLEEFRKREKTKPMGDTESKYKDGNDGNVFLIGVVAAVGVFIRPTFAVFSFGPIIWLLGVAVVSGDRPISYLFLMVCGAVIPSAVFILTDTVYYSDMTVLDILAEFRQCVVTPGDVAECWEGFFSLFTVTPWNFLKYNTDPANVSLHGRHPHYTHLLVNVPLLLGPLVVYILRALYRVCLGDSPPNTTTLLCFLTAPILLLSLVPHQEPRFLLPVLPLGILLCAPSINRTKHKGLLITLWGAFNLACLVFYGFLHQGGVIPLVSYIQKNLHGGNSLFTDKDKFFFYHTYMPPRSLLLSNSSLEQIIDLQGSSVQILAESVKSRKGCCSYLAVPGTLLDMVTQQNIRYDVINTFPLHLSMEDPPPYAAIRGLWHEWMKKSSSNKLSKALSLFFLKIKS</sequence>
<dbReference type="RefSeq" id="XP_022290231.1">
    <property type="nucleotide sequence ID" value="XM_022434523.1"/>
</dbReference>
<dbReference type="EC" id="2.4.1.-" evidence="11"/>
<dbReference type="GO" id="GO:0006506">
    <property type="term" value="P:GPI anchor biosynthetic process"/>
    <property type="evidence" value="ECO:0007669"/>
    <property type="project" value="UniProtKB-KW"/>
</dbReference>
<dbReference type="InterPro" id="IPR005599">
    <property type="entry name" value="GPI_mannosylTrfase"/>
</dbReference>
<keyword evidence="7 11" id="KW-0256">Endoplasmic reticulum</keyword>
<keyword evidence="6 11" id="KW-0812">Transmembrane</keyword>
<keyword evidence="9 11" id="KW-0472">Membrane</keyword>
<keyword evidence="5" id="KW-0808">Transferase</keyword>
<feature type="transmembrane region" description="Helical" evidence="11">
    <location>
        <begin position="218"/>
        <end position="246"/>
    </location>
</feature>
<evidence type="ECO:0000256" key="1">
    <source>
        <dbReference type="ARBA" id="ARBA00004477"/>
    </source>
</evidence>
<protein>
    <recommendedName>
        <fullName evidence="11">Mannosyltransferase</fullName>
        <ecNumber evidence="11">2.4.1.-</ecNumber>
    </recommendedName>
</protein>
<comment type="pathway">
    <text evidence="2">Glycolipid biosynthesis; glycosylphosphatidylinositol-anchor biosynthesis.</text>
</comment>
<evidence type="ECO:0000256" key="3">
    <source>
        <dbReference type="ARBA" id="ARBA00022502"/>
    </source>
</evidence>
<organism evidence="12 13">
    <name type="scientific">Crassostrea virginica</name>
    <name type="common">Eastern oyster</name>
    <dbReference type="NCBI Taxonomy" id="6565"/>
    <lineage>
        <taxon>Eukaryota</taxon>
        <taxon>Metazoa</taxon>
        <taxon>Spiralia</taxon>
        <taxon>Lophotrochozoa</taxon>
        <taxon>Mollusca</taxon>
        <taxon>Bivalvia</taxon>
        <taxon>Autobranchia</taxon>
        <taxon>Pteriomorphia</taxon>
        <taxon>Ostreida</taxon>
        <taxon>Ostreoidea</taxon>
        <taxon>Ostreidae</taxon>
        <taxon>Crassostrea</taxon>
    </lineage>
</organism>
<accession>A0A8B8AFS6</accession>
<dbReference type="GO" id="GO:0000026">
    <property type="term" value="F:alpha-1,2-mannosyltransferase activity"/>
    <property type="evidence" value="ECO:0007669"/>
    <property type="project" value="TreeGrafter"/>
</dbReference>
<feature type="transmembrane region" description="Helical" evidence="11">
    <location>
        <begin position="258"/>
        <end position="277"/>
    </location>
</feature>
<dbReference type="Pfam" id="PF03901">
    <property type="entry name" value="Glyco_transf_22"/>
    <property type="match status" value="1"/>
</dbReference>
<feature type="transmembrane region" description="Helical" evidence="11">
    <location>
        <begin position="12"/>
        <end position="32"/>
    </location>
</feature>
<evidence type="ECO:0000256" key="8">
    <source>
        <dbReference type="ARBA" id="ARBA00022989"/>
    </source>
</evidence>
<keyword evidence="12" id="KW-1185">Reference proteome</keyword>
<evidence type="ECO:0000313" key="12">
    <source>
        <dbReference type="Proteomes" id="UP000694844"/>
    </source>
</evidence>
<keyword evidence="4 11" id="KW-0328">Glycosyltransferase</keyword>
<keyword evidence="3" id="KW-0337">GPI-anchor biosynthesis</keyword>
<dbReference type="RefSeq" id="XP_022290232.1">
    <property type="nucleotide sequence ID" value="XM_022434524.1"/>
</dbReference>
<feature type="transmembrane region" description="Helical" evidence="11">
    <location>
        <begin position="377"/>
        <end position="393"/>
    </location>
</feature>
<dbReference type="PANTHER" id="PTHR22760:SF3">
    <property type="entry name" value="GPI MANNOSYLTRANSFERASE 4"/>
    <property type="match status" value="1"/>
</dbReference>
<comment type="subcellular location">
    <subcellularLocation>
        <location evidence="1 11">Endoplasmic reticulum membrane</location>
        <topology evidence="1 11">Multi-pass membrane protein</topology>
    </subcellularLocation>
</comment>
<evidence type="ECO:0000256" key="2">
    <source>
        <dbReference type="ARBA" id="ARBA00004687"/>
    </source>
</evidence>
<comment type="similarity">
    <text evidence="10">Belongs to the glycosyltransferase 22 family. PIGZ subfamily.</text>
</comment>
<feature type="transmembrane region" description="Helical" evidence="11">
    <location>
        <begin position="423"/>
        <end position="443"/>
    </location>
</feature>
<evidence type="ECO:0000256" key="6">
    <source>
        <dbReference type="ARBA" id="ARBA00022692"/>
    </source>
</evidence>
<evidence type="ECO:0000256" key="11">
    <source>
        <dbReference type="RuleBase" id="RU363075"/>
    </source>
</evidence>
<dbReference type="AlphaFoldDB" id="A0A8B8AFS6"/>
<evidence type="ECO:0000256" key="10">
    <source>
        <dbReference type="ARBA" id="ARBA00038466"/>
    </source>
</evidence>
<evidence type="ECO:0000313" key="13">
    <source>
        <dbReference type="RefSeq" id="XP_022290231.1"/>
    </source>
</evidence>
<evidence type="ECO:0000313" key="14">
    <source>
        <dbReference type="RefSeq" id="XP_022290232.1"/>
    </source>
</evidence>
<dbReference type="KEGG" id="cvn:111101879"/>
<evidence type="ECO:0000256" key="5">
    <source>
        <dbReference type="ARBA" id="ARBA00022679"/>
    </source>
</evidence>
<gene>
    <name evidence="13 14" type="primary">LOC111101879</name>
</gene>
<evidence type="ECO:0000256" key="9">
    <source>
        <dbReference type="ARBA" id="ARBA00023136"/>
    </source>
</evidence>
<name>A0A8B8AFS6_CRAVI</name>
<proteinExistence type="inferred from homology"/>
<keyword evidence="8 11" id="KW-1133">Transmembrane helix</keyword>
<dbReference type="Proteomes" id="UP000694844">
    <property type="component" value="Chromosome 6"/>
</dbReference>
<feature type="transmembrane region" description="Helical" evidence="11">
    <location>
        <begin position="146"/>
        <end position="163"/>
    </location>
</feature>
<evidence type="ECO:0000256" key="7">
    <source>
        <dbReference type="ARBA" id="ARBA00022824"/>
    </source>
</evidence>